<dbReference type="AlphaFoldDB" id="A0A0B0MFW3"/>
<dbReference type="EMBL" id="JRRC01071009">
    <property type="protein sequence ID" value="KHF99271.1"/>
    <property type="molecule type" value="Genomic_DNA"/>
</dbReference>
<organism evidence="1 2">
    <name type="scientific">Gossypium arboreum</name>
    <name type="common">Tree cotton</name>
    <name type="synonym">Gossypium nanking</name>
    <dbReference type="NCBI Taxonomy" id="29729"/>
    <lineage>
        <taxon>Eukaryota</taxon>
        <taxon>Viridiplantae</taxon>
        <taxon>Streptophyta</taxon>
        <taxon>Embryophyta</taxon>
        <taxon>Tracheophyta</taxon>
        <taxon>Spermatophyta</taxon>
        <taxon>Magnoliopsida</taxon>
        <taxon>eudicotyledons</taxon>
        <taxon>Gunneridae</taxon>
        <taxon>Pentapetalae</taxon>
        <taxon>rosids</taxon>
        <taxon>malvids</taxon>
        <taxon>Malvales</taxon>
        <taxon>Malvaceae</taxon>
        <taxon>Malvoideae</taxon>
        <taxon>Gossypium</taxon>
    </lineage>
</organism>
<evidence type="ECO:0000313" key="1">
    <source>
        <dbReference type="EMBL" id="KHF99271.1"/>
    </source>
</evidence>
<name>A0A0B0MFW3_GOSAR</name>
<reference evidence="2" key="1">
    <citation type="submission" date="2014-09" db="EMBL/GenBank/DDBJ databases">
        <authorList>
            <person name="Mudge J."/>
            <person name="Ramaraj T."/>
            <person name="Lindquist I.E."/>
            <person name="Bharti A.K."/>
            <person name="Sundararajan A."/>
            <person name="Cameron C.T."/>
            <person name="Woodward J.E."/>
            <person name="May G.D."/>
            <person name="Brubaker C."/>
            <person name="Broadhvest J."/>
            <person name="Wilkins T.A."/>
        </authorList>
    </citation>
    <scope>NUCLEOTIDE SEQUENCE</scope>
    <source>
        <strain evidence="2">cv. AKA8401</strain>
    </source>
</reference>
<comment type="caution">
    <text evidence="1">The sequence shown here is derived from an EMBL/GenBank/DDBJ whole genome shotgun (WGS) entry which is preliminary data.</text>
</comment>
<sequence length="31" mass="3645">MIYESMIIAFIISMKYHKNAYLMVTCEKCLG</sequence>
<protein>
    <submittedName>
        <fullName evidence="1">Uncharacterized protein</fullName>
    </submittedName>
</protein>
<accession>A0A0B0MFW3</accession>
<proteinExistence type="predicted"/>
<keyword evidence="2" id="KW-1185">Reference proteome</keyword>
<dbReference type="Proteomes" id="UP000032142">
    <property type="component" value="Unassembled WGS sequence"/>
</dbReference>
<evidence type="ECO:0000313" key="2">
    <source>
        <dbReference type="Proteomes" id="UP000032142"/>
    </source>
</evidence>
<gene>
    <name evidence="1" type="ORF">F383_38310</name>
</gene>